<gene>
    <name evidence="2" type="primary">iniC</name>
    <name evidence="2" type="ORF">CCHOA_03440</name>
</gene>
<proteinExistence type="predicted"/>
<evidence type="ECO:0000259" key="1">
    <source>
        <dbReference type="Pfam" id="PF00350"/>
    </source>
</evidence>
<dbReference type="Gene3D" id="3.40.50.300">
    <property type="entry name" value="P-loop containing nucleotide triphosphate hydrolases"/>
    <property type="match status" value="1"/>
</dbReference>
<evidence type="ECO:0000313" key="2">
    <source>
        <dbReference type="EMBL" id="AZA13099.1"/>
    </source>
</evidence>
<dbReference type="InterPro" id="IPR051943">
    <property type="entry name" value="TRAFAC_Dynamin-like_GTPase"/>
</dbReference>
<sequence length="480" mass="52303">MTDHAAITAVEHRVERYITDLMGLSPTIAAACRPALKILHSPPRIVVLGRVKSGKSTLVNALIGAPVSETGVLETTNMVRMFHYGAPDRAVVTLHNGQQHSLPTTAITRTTIPYPAHEITWVERFMPIATLRDYTLIDTPGLFTVNSASHTRTEEAIERGITQSRRASVHADAALLLLDVNERADELALLADLSFTPLSTLGILSRADMIGTAALGEIDPISQAQQCATSLAHTLSHQLATIIPVAGLLAETGHTGALTEHITQQLATYTQRDDLELLEHLLGNSATHQPATSSTSAQQAAGSIQQLHTLVDKLGIYGLLRGRHIAPQGAAALSTWLCQQSQFDRLTATIETQLLPVARLHRAQRARDLLRQLPYQFPAQRSSIQTLQRQLTSSAEALPLAIFDTYQSLASQQPTSPVVTLATTILRSKLHLFTPDTSQHFADADTTVLYRELSQLRQGFCSPMEELLIEQLLSLSSTHE</sequence>
<feature type="domain" description="Dynamin N-terminal" evidence="1">
    <location>
        <begin position="45"/>
        <end position="182"/>
    </location>
</feature>
<dbReference type="PANTHER" id="PTHR43681">
    <property type="entry name" value="TRANSMEMBRANE GTPASE FZO"/>
    <property type="match status" value="1"/>
</dbReference>
<keyword evidence="3" id="KW-1185">Reference proteome</keyword>
<dbReference type="EMBL" id="CP033896">
    <property type="protein sequence ID" value="AZA13099.1"/>
    <property type="molecule type" value="Genomic_DNA"/>
</dbReference>
<evidence type="ECO:0000313" key="3">
    <source>
        <dbReference type="Proteomes" id="UP000269019"/>
    </source>
</evidence>
<dbReference type="InterPro" id="IPR022812">
    <property type="entry name" value="Dynamin"/>
</dbReference>
<dbReference type="OrthoDB" id="4379468at2"/>
<protein>
    <submittedName>
        <fullName evidence="2">Isoniazid-induced protein IniC</fullName>
    </submittedName>
</protein>
<name>A0A3G6J583_9CORY</name>
<accession>A0A3G6J583</accession>
<dbReference type="PRINTS" id="PR00195">
    <property type="entry name" value="DYNAMIN"/>
</dbReference>
<dbReference type="AlphaFoldDB" id="A0A3G6J583"/>
<dbReference type="InterPro" id="IPR045063">
    <property type="entry name" value="Dynamin_N"/>
</dbReference>
<dbReference type="InterPro" id="IPR027417">
    <property type="entry name" value="P-loop_NTPase"/>
</dbReference>
<dbReference type="SUPFAM" id="SSF52540">
    <property type="entry name" value="P-loop containing nucleoside triphosphate hydrolases"/>
    <property type="match status" value="1"/>
</dbReference>
<dbReference type="Pfam" id="PF00350">
    <property type="entry name" value="Dynamin_N"/>
    <property type="match status" value="1"/>
</dbReference>
<dbReference type="PANTHER" id="PTHR43681:SF1">
    <property type="entry name" value="SARCALUMENIN"/>
    <property type="match status" value="1"/>
</dbReference>
<dbReference type="KEGG" id="ccho:CCHOA_03440"/>
<organism evidence="2 3">
    <name type="scientific">Corynebacterium choanae</name>
    <dbReference type="NCBI Taxonomy" id="1862358"/>
    <lineage>
        <taxon>Bacteria</taxon>
        <taxon>Bacillati</taxon>
        <taxon>Actinomycetota</taxon>
        <taxon>Actinomycetes</taxon>
        <taxon>Mycobacteriales</taxon>
        <taxon>Corynebacteriaceae</taxon>
        <taxon>Corynebacterium</taxon>
    </lineage>
</organism>
<reference evidence="2 3" key="1">
    <citation type="submission" date="2018-11" db="EMBL/GenBank/DDBJ databases">
        <authorList>
            <person name="Kleinhagauer T."/>
            <person name="Glaeser S.P."/>
            <person name="Spergser J."/>
            <person name="Ruckert C."/>
            <person name="Kaempfer P."/>
            <person name="Busse H.-J."/>
        </authorList>
    </citation>
    <scope>NUCLEOTIDE SEQUENCE [LARGE SCALE GENOMIC DNA]</scope>
    <source>
        <strain evidence="2 3">200CH</strain>
    </source>
</reference>
<dbReference type="Proteomes" id="UP000269019">
    <property type="component" value="Chromosome"/>
</dbReference>
<dbReference type="RefSeq" id="WP_123926761.1">
    <property type="nucleotide sequence ID" value="NZ_CP033896.1"/>
</dbReference>